<dbReference type="InterPro" id="IPR007348">
    <property type="entry name" value="CopC_dom"/>
</dbReference>
<evidence type="ECO:0000256" key="3">
    <source>
        <dbReference type="ARBA" id="ARBA00022729"/>
    </source>
</evidence>
<dbReference type="GO" id="GO:0005507">
    <property type="term" value="F:copper ion binding"/>
    <property type="evidence" value="ECO:0007669"/>
    <property type="project" value="InterPro"/>
</dbReference>
<proteinExistence type="inferred from homology"/>
<dbReference type="InterPro" id="IPR047685">
    <property type="entry name" value="CopC-like"/>
</dbReference>
<keyword evidence="4" id="KW-0574">Periplasm</keyword>
<dbReference type="GO" id="GO:0042597">
    <property type="term" value="C:periplasmic space"/>
    <property type="evidence" value="ECO:0007669"/>
    <property type="project" value="UniProtKB-SubCell"/>
</dbReference>
<evidence type="ECO:0000259" key="6">
    <source>
        <dbReference type="Pfam" id="PF04234"/>
    </source>
</evidence>
<dbReference type="Gene3D" id="2.60.40.1220">
    <property type="match status" value="1"/>
</dbReference>
<dbReference type="EMBL" id="BSFN01000040">
    <property type="protein sequence ID" value="GLK92219.1"/>
    <property type="molecule type" value="Genomic_DNA"/>
</dbReference>
<dbReference type="InterPro" id="IPR014755">
    <property type="entry name" value="Cu-Rt/internalin_Ig-like"/>
</dbReference>
<dbReference type="InterPro" id="IPR014756">
    <property type="entry name" value="Ig_E-set"/>
</dbReference>
<evidence type="ECO:0000313" key="7">
    <source>
        <dbReference type="EMBL" id="GLK92219.1"/>
    </source>
</evidence>
<keyword evidence="3" id="KW-0732">Signal</keyword>
<keyword evidence="5" id="KW-0186">Copper</keyword>
<evidence type="ECO:0000256" key="1">
    <source>
        <dbReference type="ARBA" id="ARBA00004418"/>
    </source>
</evidence>
<dbReference type="Proteomes" id="UP001143328">
    <property type="component" value="Unassembled WGS sequence"/>
</dbReference>
<feature type="domain" description="CopC" evidence="6">
    <location>
        <begin position="128"/>
        <end position="227"/>
    </location>
</feature>
<comment type="caution">
    <text evidence="7">The sequence shown here is derived from an EMBL/GenBank/DDBJ whole genome shotgun (WGS) entry which is preliminary data.</text>
</comment>
<reference evidence="7" key="2">
    <citation type="submission" date="2023-01" db="EMBL/GenBank/DDBJ databases">
        <authorList>
            <person name="Sun Q."/>
            <person name="Evtushenko L."/>
        </authorList>
    </citation>
    <scope>NUCLEOTIDE SEQUENCE</scope>
    <source>
        <strain evidence="7">VKM B-2935</strain>
    </source>
</reference>
<organism evidence="7 8">
    <name type="scientific">Pseudomonas turukhanskensis</name>
    <dbReference type="NCBI Taxonomy" id="1806536"/>
    <lineage>
        <taxon>Bacteria</taxon>
        <taxon>Pseudomonadati</taxon>
        <taxon>Pseudomonadota</taxon>
        <taxon>Gammaproteobacteria</taxon>
        <taxon>Pseudomonadales</taxon>
        <taxon>Pseudomonadaceae</taxon>
        <taxon>Pseudomonas</taxon>
    </lineage>
</organism>
<dbReference type="NCBIfam" id="NF033814">
    <property type="entry name" value="copper_CopC"/>
    <property type="match status" value="1"/>
</dbReference>
<gene>
    <name evidence="7" type="ORF">GCM10017655_52840</name>
</gene>
<sequence length="229" mass="24915">MPGYPTGAQPDCHVRLPNQPATRVFLPLSQACVAGGAALKFSALRRFQAPTRSVRPRRIRHIRWSPSALSALVAIHYRESAVADSVIHPLQIAAAKPKVPLMSAQRFKHALSCLSLLACLTSTAAFAHAHLDSQQPAADSEVSAPKELRLTFSEGVEDKFTKVVISLDAADAPTEIIQTRNVETDPADKKILIVTPAVPMVPGKYKVEWHAVSVDTHKSEGTYRFQVTP</sequence>
<keyword evidence="8" id="KW-1185">Reference proteome</keyword>
<evidence type="ECO:0000313" key="8">
    <source>
        <dbReference type="Proteomes" id="UP001143328"/>
    </source>
</evidence>
<dbReference type="SUPFAM" id="SSF81296">
    <property type="entry name" value="E set domains"/>
    <property type="match status" value="1"/>
</dbReference>
<evidence type="ECO:0000256" key="5">
    <source>
        <dbReference type="ARBA" id="ARBA00023008"/>
    </source>
</evidence>
<dbReference type="AlphaFoldDB" id="A0A9W6KCM3"/>
<reference evidence="7" key="1">
    <citation type="journal article" date="2014" name="Int. J. Syst. Evol. Microbiol.">
        <title>Complete genome sequence of Corynebacterium casei LMG S-19264T (=DSM 44701T), isolated from a smear-ripened cheese.</title>
        <authorList>
            <consortium name="US DOE Joint Genome Institute (JGI-PGF)"/>
            <person name="Walter F."/>
            <person name="Albersmeier A."/>
            <person name="Kalinowski J."/>
            <person name="Ruckert C."/>
        </authorList>
    </citation>
    <scope>NUCLEOTIDE SEQUENCE</scope>
    <source>
        <strain evidence="7">VKM B-2935</strain>
    </source>
</reference>
<dbReference type="Pfam" id="PF04234">
    <property type="entry name" value="CopC"/>
    <property type="match status" value="1"/>
</dbReference>
<comment type="similarity">
    <text evidence="2">Belongs to the CopC family.</text>
</comment>
<name>A0A9W6KCM3_9PSED</name>
<evidence type="ECO:0000256" key="4">
    <source>
        <dbReference type="ARBA" id="ARBA00022764"/>
    </source>
</evidence>
<comment type="subcellular location">
    <subcellularLocation>
        <location evidence="1">Periplasm</location>
    </subcellularLocation>
</comment>
<protein>
    <recommendedName>
        <fullName evidence="6">CopC domain-containing protein</fullName>
    </recommendedName>
</protein>
<evidence type="ECO:0000256" key="2">
    <source>
        <dbReference type="ARBA" id="ARBA00010509"/>
    </source>
</evidence>
<accession>A0A9W6KCM3</accession>
<dbReference type="GO" id="GO:0046688">
    <property type="term" value="P:response to copper ion"/>
    <property type="evidence" value="ECO:0007669"/>
    <property type="project" value="InterPro"/>
</dbReference>